<evidence type="ECO:0000313" key="2">
    <source>
        <dbReference type="EMBL" id="KAJ7333551.1"/>
    </source>
</evidence>
<dbReference type="EMBL" id="MU827786">
    <property type="protein sequence ID" value="KAJ7333551.1"/>
    <property type="molecule type" value="Genomic_DNA"/>
</dbReference>
<proteinExistence type="predicted"/>
<accession>A0A9X0CGA9</accession>
<dbReference type="Gene3D" id="3.40.50.300">
    <property type="entry name" value="P-loop containing nucleotide triphosphate hydrolases"/>
    <property type="match status" value="1"/>
</dbReference>
<name>A0A9X0CGA9_9CNID</name>
<dbReference type="Proteomes" id="UP001163046">
    <property type="component" value="Unassembled WGS sequence"/>
</dbReference>
<comment type="caution">
    <text evidence="2">The sequence shown here is derived from an EMBL/GenBank/DDBJ whole genome shotgun (WGS) entry which is preliminary data.</text>
</comment>
<dbReference type="OrthoDB" id="2423195at2759"/>
<evidence type="ECO:0000313" key="3">
    <source>
        <dbReference type="Proteomes" id="UP001163046"/>
    </source>
</evidence>
<keyword evidence="3" id="KW-1185">Reference proteome</keyword>
<organism evidence="2 3">
    <name type="scientific">Desmophyllum pertusum</name>
    <dbReference type="NCBI Taxonomy" id="174260"/>
    <lineage>
        <taxon>Eukaryota</taxon>
        <taxon>Metazoa</taxon>
        <taxon>Cnidaria</taxon>
        <taxon>Anthozoa</taxon>
        <taxon>Hexacorallia</taxon>
        <taxon>Scleractinia</taxon>
        <taxon>Caryophylliina</taxon>
        <taxon>Caryophylliidae</taxon>
        <taxon>Desmophyllum</taxon>
    </lineage>
</organism>
<sequence length="117" mass="13452">MSTTSMIFWRKERAGQMNTKQIHGSSLSLLHPSRLRKRKITVLTAYTGQLIQLKKEMPKDFFRGVRVCAVDNFQGEEMTSFFCRLFEATKKQNWFPADRKPGLRGAPPALRKGFSAL</sequence>
<dbReference type="Pfam" id="PF13087">
    <property type="entry name" value="AAA_12"/>
    <property type="match status" value="1"/>
</dbReference>
<dbReference type="InterPro" id="IPR041679">
    <property type="entry name" value="DNA2/NAM7-like_C"/>
</dbReference>
<gene>
    <name evidence="2" type="primary">ZNFX1_22</name>
    <name evidence="2" type="ORF">OS493_017089</name>
</gene>
<dbReference type="AlphaFoldDB" id="A0A9X0CGA9"/>
<feature type="domain" description="DNA2/NAM7 helicase-like C-terminal" evidence="1">
    <location>
        <begin position="28"/>
        <end position="80"/>
    </location>
</feature>
<reference evidence="2" key="1">
    <citation type="submission" date="2023-01" db="EMBL/GenBank/DDBJ databases">
        <title>Genome assembly of the deep-sea coral Lophelia pertusa.</title>
        <authorList>
            <person name="Herrera S."/>
            <person name="Cordes E."/>
        </authorList>
    </citation>
    <scope>NUCLEOTIDE SEQUENCE</scope>
    <source>
        <strain evidence="2">USNM1676648</strain>
        <tissue evidence="2">Polyp</tissue>
    </source>
</reference>
<dbReference type="InterPro" id="IPR027417">
    <property type="entry name" value="P-loop_NTPase"/>
</dbReference>
<protein>
    <submittedName>
        <fullName evidence="2">NFX1-type zinc finger-containing protein 1</fullName>
    </submittedName>
</protein>
<evidence type="ECO:0000259" key="1">
    <source>
        <dbReference type="Pfam" id="PF13087"/>
    </source>
</evidence>